<dbReference type="GO" id="GO:0003964">
    <property type="term" value="F:RNA-directed DNA polymerase activity"/>
    <property type="evidence" value="ECO:0007669"/>
    <property type="project" value="UniProtKB-KW"/>
</dbReference>
<feature type="domain" description="Reverse transcriptase" evidence="1">
    <location>
        <begin position="91"/>
        <end position="346"/>
    </location>
</feature>
<dbReference type="AlphaFoldDB" id="A0A1B2RZ97"/>
<name>A0A1B2RZ97_9CHLO</name>
<dbReference type="Pfam" id="PF01844">
    <property type="entry name" value="HNH"/>
    <property type="match status" value="1"/>
</dbReference>
<keyword evidence="2" id="KW-0695">RNA-directed DNA polymerase</keyword>
<dbReference type="CDD" id="cd01651">
    <property type="entry name" value="RT_G2_intron"/>
    <property type="match status" value="1"/>
</dbReference>
<accession>A0A1B2RZ97</accession>
<sequence>MKSLMSKLPNNLAWNTINWAKVRKRVTRLQHRIFKAKRKGLINTVTGLQIKLIQSLDARLLSVLQVTTYNKGRKTAGVDRQIITTANMKLKMVSKLRLDGKAKPIRRVWILKPDKIEKRPLGIPTIMDRAKQQLALLALEPEWEAVFEPNSYGFRKGRNCHDAIEAIFLYLRHKRTKYVFDADIRKCFDKIEHSALLRKLKTFPQMERQVTAWLKAGIMEGYANNPTSYDSILKNQAGTPQGGILSPLLANIALHGLETHLKEFCANKIDTRIFNTSGRGAKSRATACGVVRYADDFVVIHENKQVIELCVAEVKRWLMPLGLEISEEKSKLRDAREGFKFLGFQIILVRRGRAPTHPYKVKIVPAKENCLRFLEKVRKVIRLAKAWSSYDLIRALKPILIGWANYYRMCECKETFSKLDSRIFGMLRAWAFRRDTRNGRLHIKQKYFPSGHSYEFHGRTYKDNWTLVGQTKEKVGKAIHNFLPHLNWVDSSKHVKVIGTKSPFDGDYIYWTKRLAKYSNLPMSMVQILKSQTFKCTICGKLFVLGERLEIDHILPKSRGGKDHYKNLQVVHRICHISKTRAEISPQSISQILSL</sequence>
<gene>
    <name evidence="2" type="primary">orf595</name>
</gene>
<dbReference type="Pfam" id="PF13655">
    <property type="entry name" value="RVT_N"/>
    <property type="match status" value="1"/>
</dbReference>
<dbReference type="GO" id="GO:0004519">
    <property type="term" value="F:endonuclease activity"/>
    <property type="evidence" value="ECO:0007669"/>
    <property type="project" value="UniProtKB-KW"/>
</dbReference>
<keyword evidence="2" id="KW-0540">Nuclease</keyword>
<dbReference type="InterPro" id="IPR025960">
    <property type="entry name" value="RVT_N"/>
</dbReference>
<keyword evidence="2" id="KW-0150">Chloroplast</keyword>
<dbReference type="CDD" id="cd00085">
    <property type="entry name" value="HNHc"/>
    <property type="match status" value="1"/>
</dbReference>
<dbReference type="PROSITE" id="PS50878">
    <property type="entry name" value="RT_POL"/>
    <property type="match status" value="1"/>
</dbReference>
<dbReference type="InterPro" id="IPR003615">
    <property type="entry name" value="HNH_nuc"/>
</dbReference>
<proteinExistence type="predicted"/>
<reference evidence="2" key="1">
    <citation type="journal article" date="2016" name="Genome Biol. Evol.">
        <title>Mitochondrion-to-Chloroplast DNA Transfers and Intragenomic Proliferation of Chloroplast Group II Introns in Gloeotilopsis Green Algae (Ulotrichales, Ulvophyceae).</title>
        <authorList>
            <person name="Turmel M."/>
            <person name="Otis C."/>
            <person name="Lemieux C."/>
        </authorList>
    </citation>
    <scope>NUCLEOTIDE SEQUENCE</scope>
</reference>
<dbReference type="GO" id="GO:0003676">
    <property type="term" value="F:nucleic acid binding"/>
    <property type="evidence" value="ECO:0007669"/>
    <property type="project" value="InterPro"/>
</dbReference>
<evidence type="ECO:0000259" key="1">
    <source>
        <dbReference type="PROSITE" id="PS50878"/>
    </source>
</evidence>
<evidence type="ECO:0000313" key="2">
    <source>
        <dbReference type="EMBL" id="AOC61656.1"/>
    </source>
</evidence>
<keyword evidence="2" id="KW-0548">Nucleotidyltransferase</keyword>
<dbReference type="GO" id="GO:0008270">
    <property type="term" value="F:zinc ion binding"/>
    <property type="evidence" value="ECO:0007669"/>
    <property type="project" value="InterPro"/>
</dbReference>
<dbReference type="InterPro" id="IPR013597">
    <property type="entry name" value="Mat_intron_G2"/>
</dbReference>
<dbReference type="InterPro" id="IPR051083">
    <property type="entry name" value="GrpII_Intron_Splice-Mob/Def"/>
</dbReference>
<keyword evidence="2" id="KW-0255">Endonuclease</keyword>
<dbReference type="InterPro" id="IPR043502">
    <property type="entry name" value="DNA/RNA_pol_sf"/>
</dbReference>
<organism evidence="2">
    <name type="scientific">Gloeotilopsis planctonica</name>
    <dbReference type="NCBI Taxonomy" id="34157"/>
    <lineage>
        <taxon>Eukaryota</taxon>
        <taxon>Viridiplantae</taxon>
        <taxon>Chlorophyta</taxon>
        <taxon>core chlorophytes</taxon>
        <taxon>Ulvophyceae</taxon>
        <taxon>OUU clade</taxon>
        <taxon>Ulotrichales</taxon>
        <taxon>Ulotrichaceae</taxon>
        <taxon>Gloeotilopsis</taxon>
    </lineage>
</organism>
<dbReference type="Gene3D" id="1.10.30.50">
    <property type="match status" value="1"/>
</dbReference>
<dbReference type="PANTHER" id="PTHR34047">
    <property type="entry name" value="NUCLEAR INTRON MATURASE 1, MITOCHONDRIAL-RELATED"/>
    <property type="match status" value="1"/>
</dbReference>
<dbReference type="SUPFAM" id="SSF56672">
    <property type="entry name" value="DNA/RNA polymerases"/>
    <property type="match status" value="1"/>
</dbReference>
<dbReference type="Pfam" id="PF08388">
    <property type="entry name" value="GIIM"/>
    <property type="match status" value="1"/>
</dbReference>
<geneLocation type="chloroplast" evidence="2"/>
<dbReference type="PANTHER" id="PTHR34047:SF10">
    <property type="entry name" value="GROUP II INTRON-ASSOCIATED OPEN READING FRAME"/>
    <property type="match status" value="1"/>
</dbReference>
<keyword evidence="2" id="KW-0808">Transferase</keyword>
<keyword evidence="2" id="KW-0934">Plastid</keyword>
<dbReference type="SMART" id="SM00507">
    <property type="entry name" value="HNHc"/>
    <property type="match status" value="1"/>
</dbReference>
<dbReference type="Pfam" id="PF00078">
    <property type="entry name" value="RVT_1"/>
    <property type="match status" value="1"/>
</dbReference>
<keyword evidence="2" id="KW-0378">Hydrolase</keyword>
<protein>
    <submittedName>
        <fullName evidence="2">Putative reverse transcriptase, intron maturase and H-N-H endonuclease</fullName>
    </submittedName>
</protein>
<dbReference type="EMBL" id="KX306824">
    <property type="protein sequence ID" value="AOC61656.1"/>
    <property type="molecule type" value="Genomic_DNA"/>
</dbReference>
<dbReference type="InterPro" id="IPR000477">
    <property type="entry name" value="RT_dom"/>
</dbReference>
<dbReference type="InterPro" id="IPR002711">
    <property type="entry name" value="HNH"/>
</dbReference>